<dbReference type="EMBL" id="JARZHI010000048">
    <property type="protein sequence ID" value="MDI1434889.1"/>
    <property type="molecule type" value="Genomic_DNA"/>
</dbReference>
<evidence type="ECO:0000313" key="1">
    <source>
        <dbReference type="EMBL" id="MDI1434889.1"/>
    </source>
</evidence>
<reference evidence="1 2" key="1">
    <citation type="submission" date="2023-04" db="EMBL/GenBank/DDBJ databases">
        <title>The genome sequence of Polyangium sorediatum DSM14670.</title>
        <authorList>
            <person name="Zhang X."/>
        </authorList>
    </citation>
    <scope>NUCLEOTIDE SEQUENCE [LARGE SCALE GENOMIC DNA]</scope>
    <source>
        <strain evidence="1 2">DSM 14670</strain>
    </source>
</reference>
<name>A0ABT6P2W2_9BACT</name>
<accession>A0ABT6P2W2</accession>
<dbReference type="RefSeq" id="WP_284721348.1">
    <property type="nucleotide sequence ID" value="NZ_JARZHI010000048.1"/>
</dbReference>
<keyword evidence="2" id="KW-1185">Reference proteome</keyword>
<organism evidence="1 2">
    <name type="scientific">Polyangium sorediatum</name>
    <dbReference type="NCBI Taxonomy" id="889274"/>
    <lineage>
        <taxon>Bacteria</taxon>
        <taxon>Pseudomonadati</taxon>
        <taxon>Myxococcota</taxon>
        <taxon>Polyangia</taxon>
        <taxon>Polyangiales</taxon>
        <taxon>Polyangiaceae</taxon>
        <taxon>Polyangium</taxon>
    </lineage>
</organism>
<gene>
    <name evidence="1" type="ORF">QHF89_35635</name>
</gene>
<comment type="caution">
    <text evidence="1">The sequence shown here is derived from an EMBL/GenBank/DDBJ whole genome shotgun (WGS) entry which is preliminary data.</text>
</comment>
<protein>
    <submittedName>
        <fullName evidence="1">Uncharacterized protein</fullName>
    </submittedName>
</protein>
<proteinExistence type="predicted"/>
<feature type="non-terminal residue" evidence="1">
    <location>
        <position position="1"/>
    </location>
</feature>
<sequence>GAPGGVAPGRETLGTAAAAAAAAVAETPKDSASDGGALGASNDAAGVRAWSAPRREIRTVVAEEEAQKPVVVRELLHLVWFEPSMVPRIRRVPAWKRLLSELEQRGADKEIDDALAGKEAWEIEDRREIFEILARADRMDDRSLVELMDQAIREDGKYATPIVLVGGELETPFDEMEMLKALSTAAAPLVGPTDEGLKAAVEAADKFIARSGLSWAPVVPEGLSNRIREAFTREKKSLPADALDVQAERALIGGRHYQKREVLGGTYIRLLLRLHSDSQPIVAYAPDAVARKLPMFRRFRARIVGELHPAQDQYEARGEAIRALAIGTVTVPERGTAGAKS</sequence>
<evidence type="ECO:0000313" key="2">
    <source>
        <dbReference type="Proteomes" id="UP001160301"/>
    </source>
</evidence>
<dbReference type="Proteomes" id="UP001160301">
    <property type="component" value="Unassembled WGS sequence"/>
</dbReference>